<protein>
    <submittedName>
        <fullName evidence="1">STAS domain-containing protein</fullName>
    </submittedName>
</protein>
<dbReference type="Proteomes" id="UP000829401">
    <property type="component" value="Chromosome"/>
</dbReference>
<dbReference type="SUPFAM" id="SSF52091">
    <property type="entry name" value="SpoIIaa-like"/>
    <property type="match status" value="1"/>
</dbReference>
<sequence length="104" mass="11442">MDISVRVDKAFSSTVLAVVGEVDFSTVEQVLSLMDKHRLDNVVLDWSGISFIDSTGIGLILRAIMEIRDAGGQITIVSIPTPIEQVLEEMGVMDIICEFMKENV</sequence>
<accession>A0A9E6ZM71</accession>
<accession>T0BVT9</accession>
<dbReference type="OrthoDB" id="2468251at2"/>
<evidence type="ECO:0000313" key="2">
    <source>
        <dbReference type="Proteomes" id="UP000829401"/>
    </source>
</evidence>
<proteinExistence type="predicted"/>
<evidence type="ECO:0000313" key="1">
    <source>
        <dbReference type="EMBL" id="UNO49556.1"/>
    </source>
</evidence>
<dbReference type="AlphaFoldDB" id="T0BVT9"/>
<keyword evidence="2" id="KW-1185">Reference proteome</keyword>
<dbReference type="InterPro" id="IPR036513">
    <property type="entry name" value="STAS_dom_sf"/>
</dbReference>
<dbReference type="Pfam" id="PF01740">
    <property type="entry name" value="STAS"/>
    <property type="match status" value="1"/>
</dbReference>
<dbReference type="STRING" id="1356854.N007_10905"/>
<dbReference type="RefSeq" id="WP_021297232.1">
    <property type="nucleotide sequence ID" value="NZ_AURB01000147.1"/>
</dbReference>
<dbReference type="CDD" id="cd07043">
    <property type="entry name" value="STAS_anti-anti-sigma_factors"/>
    <property type="match status" value="1"/>
</dbReference>
<dbReference type="Gene3D" id="3.30.750.24">
    <property type="entry name" value="STAS domain"/>
    <property type="match status" value="1"/>
</dbReference>
<reference evidence="2" key="1">
    <citation type="journal article" date="2022" name="G3 (Bethesda)">
        <title>Unveiling the complete genome sequence of Alicyclobacillus acidoterrestris DSM 3922T, a taint-producing strain.</title>
        <authorList>
            <person name="Leonardo I.C."/>
            <person name="Barreto Crespo M.T."/>
            <person name="Gaspar F.B."/>
        </authorList>
    </citation>
    <scope>NUCLEOTIDE SEQUENCE [LARGE SCALE GENOMIC DNA]</scope>
    <source>
        <strain evidence="2">DSM 3922</strain>
    </source>
</reference>
<dbReference type="PROSITE" id="PS50801">
    <property type="entry name" value="STAS"/>
    <property type="match status" value="1"/>
</dbReference>
<organism evidence="1 2">
    <name type="scientific">Alicyclobacillus acidoterrestris (strain ATCC 49025 / DSM 3922 / CIP 106132 / NCIMB 13137 / GD3B)</name>
    <dbReference type="NCBI Taxonomy" id="1356854"/>
    <lineage>
        <taxon>Bacteria</taxon>
        <taxon>Bacillati</taxon>
        <taxon>Bacillota</taxon>
        <taxon>Bacilli</taxon>
        <taxon>Bacillales</taxon>
        <taxon>Alicyclobacillaceae</taxon>
        <taxon>Alicyclobacillus</taxon>
    </lineage>
</organism>
<dbReference type="GO" id="GO:0043856">
    <property type="term" value="F:anti-sigma factor antagonist activity"/>
    <property type="evidence" value="ECO:0007669"/>
    <property type="project" value="TreeGrafter"/>
</dbReference>
<dbReference type="KEGG" id="aaco:K1I37_03135"/>
<dbReference type="InterPro" id="IPR002645">
    <property type="entry name" value="STAS_dom"/>
</dbReference>
<dbReference type="eggNOG" id="COG1366">
    <property type="taxonomic scope" value="Bacteria"/>
</dbReference>
<dbReference type="PANTHER" id="PTHR33495">
    <property type="entry name" value="ANTI-SIGMA FACTOR ANTAGONIST TM_1081-RELATED-RELATED"/>
    <property type="match status" value="1"/>
</dbReference>
<dbReference type="PANTHER" id="PTHR33495:SF2">
    <property type="entry name" value="ANTI-SIGMA FACTOR ANTAGONIST TM_1081-RELATED"/>
    <property type="match status" value="1"/>
</dbReference>
<dbReference type="EMBL" id="CP080467">
    <property type="protein sequence ID" value="UNO49556.1"/>
    <property type="molecule type" value="Genomic_DNA"/>
</dbReference>
<name>T0BVT9_ALIAG</name>
<gene>
    <name evidence="1" type="ORF">K1I37_03135</name>
</gene>